<dbReference type="EMBL" id="LAZR01030993">
    <property type="protein sequence ID" value="KKL55011.1"/>
    <property type="molecule type" value="Genomic_DNA"/>
</dbReference>
<organism evidence="1">
    <name type="scientific">marine sediment metagenome</name>
    <dbReference type="NCBI Taxonomy" id="412755"/>
    <lineage>
        <taxon>unclassified sequences</taxon>
        <taxon>metagenomes</taxon>
        <taxon>ecological metagenomes</taxon>
    </lineage>
</organism>
<gene>
    <name evidence="1" type="ORF">LCGC14_2259710</name>
</gene>
<protein>
    <submittedName>
        <fullName evidence="1">Uncharacterized protein</fullName>
    </submittedName>
</protein>
<reference evidence="1" key="1">
    <citation type="journal article" date="2015" name="Nature">
        <title>Complex archaea that bridge the gap between prokaryotes and eukaryotes.</title>
        <authorList>
            <person name="Spang A."/>
            <person name="Saw J.H."/>
            <person name="Jorgensen S.L."/>
            <person name="Zaremba-Niedzwiedzka K."/>
            <person name="Martijn J."/>
            <person name="Lind A.E."/>
            <person name="van Eijk R."/>
            <person name="Schleper C."/>
            <person name="Guy L."/>
            <person name="Ettema T.J."/>
        </authorList>
    </citation>
    <scope>NUCLEOTIDE SEQUENCE</scope>
</reference>
<name>A0A0F9DMH0_9ZZZZ</name>
<evidence type="ECO:0000313" key="1">
    <source>
        <dbReference type="EMBL" id="KKL55011.1"/>
    </source>
</evidence>
<accession>A0A0F9DMH0</accession>
<comment type="caution">
    <text evidence="1">The sequence shown here is derived from an EMBL/GenBank/DDBJ whole genome shotgun (WGS) entry which is preliminary data.</text>
</comment>
<dbReference type="AlphaFoldDB" id="A0A0F9DMH0"/>
<proteinExistence type="predicted"/>
<sequence length="44" mass="5000">DSGYLGSNAGRRCRELVNEGILEKEIRNGSVWYQLISHILIILI</sequence>
<feature type="non-terminal residue" evidence="1">
    <location>
        <position position="1"/>
    </location>
</feature>